<reference evidence="1 2" key="1">
    <citation type="submission" date="2021-07" db="EMBL/GenBank/DDBJ databases">
        <title>Whole Genome Sequence of Nocardia Iowensis.</title>
        <authorList>
            <person name="Lamm A."/>
            <person name="Collins-Fairclough A.M."/>
            <person name="Bunk B."/>
            <person name="Sproer C."/>
        </authorList>
    </citation>
    <scope>NUCLEOTIDE SEQUENCE [LARGE SCALE GENOMIC DNA]</scope>
    <source>
        <strain evidence="1 2">NRRL 5646</strain>
    </source>
</reference>
<evidence type="ECO:0000313" key="2">
    <source>
        <dbReference type="Proteomes" id="UP000694257"/>
    </source>
</evidence>
<keyword evidence="2" id="KW-1185">Reference proteome</keyword>
<dbReference type="RefSeq" id="WP_218477437.1">
    <property type="nucleotide sequence ID" value="NZ_BAABJN010000007.1"/>
</dbReference>
<proteinExistence type="predicted"/>
<dbReference type="EMBL" id="CP078145">
    <property type="protein sequence ID" value="QXN94776.1"/>
    <property type="molecule type" value="Genomic_DNA"/>
</dbReference>
<sequence>MPVCWSYGMGVESTAGIVLTLLEPRFRPPELRDDLSNLIVMVAQTGDEWTSTCDLVTTHILPLLRERAIRFVEVARAGPSAADGVVVLQDSRCPVRLHPDADEHGFYALSAEHRANGVLPTLGGRRTCSVKSKGMPLDGWRARYLAHEPYVHAIGFNAEESGRIGKDSSVTMGGQRRPIYPLHAAGWSRARCQGYLFGLFGVWWPKSCCRQCCFVSVPSWPEQLERFNMAPAEAFKHVIDEYVTVALNRNSGLFGPGKSLADRLRRDGAEHVLALAAAELERCGWAVYRVRRCYSRPATAWRSVETIYRGSRVAASQFLTRLGVHLDIAPHDDGQHTRIWLTEPSPTYPRLEEFFVAAPDSVLPKQRSGFETRWHGHADTRLTALELAAQALYSVRDAA</sequence>
<protein>
    <submittedName>
        <fullName evidence="1">Uncharacterized protein</fullName>
    </submittedName>
</protein>
<name>A0ABX8S053_NOCIO</name>
<organism evidence="1 2">
    <name type="scientific">Nocardia iowensis</name>
    <dbReference type="NCBI Taxonomy" id="204891"/>
    <lineage>
        <taxon>Bacteria</taxon>
        <taxon>Bacillati</taxon>
        <taxon>Actinomycetota</taxon>
        <taxon>Actinomycetes</taxon>
        <taxon>Mycobacteriales</taxon>
        <taxon>Nocardiaceae</taxon>
        <taxon>Nocardia</taxon>
    </lineage>
</organism>
<dbReference type="Proteomes" id="UP000694257">
    <property type="component" value="Chromosome"/>
</dbReference>
<evidence type="ECO:0000313" key="1">
    <source>
        <dbReference type="EMBL" id="QXN94776.1"/>
    </source>
</evidence>
<accession>A0ABX8S053</accession>
<gene>
    <name evidence="1" type="ORF">KV110_18030</name>
</gene>